<proteinExistence type="predicted"/>
<dbReference type="SUPFAM" id="SSF50998">
    <property type="entry name" value="Quinoprotein alcohol dehydrogenase-like"/>
    <property type="match status" value="1"/>
</dbReference>
<dbReference type="RefSeq" id="XP_001015959.2">
    <property type="nucleotide sequence ID" value="XM_001015959.2"/>
</dbReference>
<keyword evidence="1 2" id="KW-0812">Transmembrane</keyword>
<dbReference type="InParanoid" id="I7M189"/>
<name>I7M189_TETTS</name>
<protein>
    <submittedName>
        <fullName evidence="2">Transmembrane protein, putative</fullName>
    </submittedName>
</protein>
<dbReference type="InterPro" id="IPR011047">
    <property type="entry name" value="Quinoprotein_ADH-like_sf"/>
</dbReference>
<dbReference type="AlphaFoldDB" id="I7M189"/>
<sequence>MIVDKFLFNQGFPKQKFRNSAVLQNPPQNLEYLITYSDDSLYIYKYDYTIPQNFFKLDSSYKLNNQIGLNEFTIAVVQASGQYIYVTYNNGINIFLLDYSQNFKQLSSYEEKSSKVQLQFFDILFNNNRIIMTLQDGTISLFDLKLQLVQKVQIKDNFMTVAWNIKDDVFVGLTTAQNQDNQNGLNNHIVFWDGAQNKFDYSIQTLDFSYLLYIPQQQILYGVPFQRSLSYSEFYQINLDDKNDTQIVYNSHWEFNSVFSMMYDSLTDDILIGNWKNNAQINESFKNFNKLIEFQQSESIQKSPFIQIAQSDKNDGVIAGFTQQGQIIVWNLYKNIKEVYQVKYNDLNQIYYLQNLIVITRKSNGDFVICNYNWQDDIQLNCVENLGFNDSQITQIKMDYQLRIFVRSLKKIIAYTYQGLFIQQITEPQNEKIITDFLLGDNIFLYYTSEGFFIFDRYSLLLLAIQNTDAPILQIILMENLNQVAYITSQRNVGSVHLFSIETYTSTGSKIQILSQRATQLTIKMYYDEQNMYLITVNEVGDIIIWEMSPDSQLTSYKQYLTNKSLKQNINNINIILDNQNNYFISYNNNALVLWEYSHYITKVGEFETLPIKVDIPHIYDQDKNSLLISDENQNLFLYSNNQYKFIKEFQTNLRGIFKLTGLPAQQDMSQQNTFTSLCKQITDSDGNQNSFIFSSRKGIDNITCRSCYGAFLYVNYPTDYFIIKDSTFNNCLSDVGGVMYLKLDKDQIFGSLGISNSSFSFNTAIQCGGALHIDSTDMELFQTNFTFNKAQIGGAIRYLNCKPKFALDLQNNQNQNEIIFENNQASIYGQHYTSVPFYLDYKILHNNTSDFKVVEINSEQHIIEFRSESSKDIKKELDNYLVQLIVKQNTIFLENGLTVIKPDQNSLIFQNVIVTGIPLTSQIFYIQAPFLSSLDDQDGIVNVLKEYPIHIHFRNCKQGEFYQQSSGQRIKCNICQNNTYSLVDIPPDEIIVDNIQCKSCPPSAEQCYGNHIEVKQGYWRISNNSDDIIHCEGNPGNCVGYSNYRNGTYCKEGYIGPLCYQCDTQGIFWEKRYTFISEYECQECDVFNAYVRQILILLGITIYIFISLSLSHKIYKKLAIVYYLRMMNMVSFGNSVLSSYSQVYAKQLIHYLQIAYIINDMDLSFPYQITSTSSLIGNPVENFIIAIDCVFPTWIDIPQGFKKQQKSIELYHQLEKIWFSVQ</sequence>
<keyword evidence="3" id="KW-1185">Reference proteome</keyword>
<gene>
    <name evidence="2" type="ORF">TTHERM_00268250</name>
</gene>
<dbReference type="PANTHER" id="PTHR11319:SF35">
    <property type="entry name" value="OUTER MEMBRANE PROTEIN PMPC-RELATED"/>
    <property type="match status" value="1"/>
</dbReference>
<accession>I7M189</accession>
<dbReference type="EMBL" id="GG662703">
    <property type="protein sequence ID" value="EAR95714.2"/>
    <property type="molecule type" value="Genomic_DNA"/>
</dbReference>
<organism evidence="2 3">
    <name type="scientific">Tetrahymena thermophila (strain SB210)</name>
    <dbReference type="NCBI Taxonomy" id="312017"/>
    <lineage>
        <taxon>Eukaryota</taxon>
        <taxon>Sar</taxon>
        <taxon>Alveolata</taxon>
        <taxon>Ciliophora</taxon>
        <taxon>Intramacronucleata</taxon>
        <taxon>Oligohymenophorea</taxon>
        <taxon>Hymenostomatida</taxon>
        <taxon>Tetrahymenina</taxon>
        <taxon>Tetrahymenidae</taxon>
        <taxon>Tetrahymena</taxon>
    </lineage>
</organism>
<dbReference type="GeneID" id="7846345"/>
<keyword evidence="1" id="KW-1133">Transmembrane helix</keyword>
<evidence type="ECO:0000313" key="3">
    <source>
        <dbReference type="Proteomes" id="UP000009168"/>
    </source>
</evidence>
<dbReference type="OrthoDB" id="19903at2759"/>
<feature type="transmembrane region" description="Helical" evidence="1">
    <location>
        <begin position="1091"/>
        <end position="1111"/>
    </location>
</feature>
<dbReference type="Proteomes" id="UP000009168">
    <property type="component" value="Unassembled WGS sequence"/>
</dbReference>
<evidence type="ECO:0000256" key="1">
    <source>
        <dbReference type="SAM" id="Phobius"/>
    </source>
</evidence>
<dbReference type="KEGG" id="tet:TTHERM_00268250"/>
<keyword evidence="1" id="KW-0472">Membrane</keyword>
<reference evidence="3" key="1">
    <citation type="journal article" date="2006" name="PLoS Biol.">
        <title>Macronuclear genome sequence of the ciliate Tetrahymena thermophila, a model eukaryote.</title>
        <authorList>
            <person name="Eisen J.A."/>
            <person name="Coyne R.S."/>
            <person name="Wu M."/>
            <person name="Wu D."/>
            <person name="Thiagarajan M."/>
            <person name="Wortman J.R."/>
            <person name="Badger J.H."/>
            <person name="Ren Q."/>
            <person name="Amedeo P."/>
            <person name="Jones K.M."/>
            <person name="Tallon L.J."/>
            <person name="Delcher A.L."/>
            <person name="Salzberg S.L."/>
            <person name="Silva J.C."/>
            <person name="Haas B.J."/>
            <person name="Majoros W.H."/>
            <person name="Farzad M."/>
            <person name="Carlton J.M."/>
            <person name="Smith R.K. Jr."/>
            <person name="Garg J."/>
            <person name="Pearlman R.E."/>
            <person name="Karrer K.M."/>
            <person name="Sun L."/>
            <person name="Manning G."/>
            <person name="Elde N.C."/>
            <person name="Turkewitz A.P."/>
            <person name="Asai D.J."/>
            <person name="Wilkes D.E."/>
            <person name="Wang Y."/>
            <person name="Cai H."/>
            <person name="Collins K."/>
            <person name="Stewart B.A."/>
            <person name="Lee S.R."/>
            <person name="Wilamowska K."/>
            <person name="Weinberg Z."/>
            <person name="Ruzzo W.L."/>
            <person name="Wloga D."/>
            <person name="Gaertig J."/>
            <person name="Frankel J."/>
            <person name="Tsao C.-C."/>
            <person name="Gorovsky M.A."/>
            <person name="Keeling P.J."/>
            <person name="Waller R.F."/>
            <person name="Patron N.J."/>
            <person name="Cherry J.M."/>
            <person name="Stover N.A."/>
            <person name="Krieger C.J."/>
            <person name="del Toro C."/>
            <person name="Ryder H.F."/>
            <person name="Williamson S.C."/>
            <person name="Barbeau R.A."/>
            <person name="Hamilton E.P."/>
            <person name="Orias E."/>
        </authorList>
    </citation>
    <scope>NUCLEOTIDE SEQUENCE [LARGE SCALE GENOMIC DNA]</scope>
    <source>
        <strain evidence="3">SB210</strain>
    </source>
</reference>
<evidence type="ECO:0000313" key="2">
    <source>
        <dbReference type="EMBL" id="EAR95714.2"/>
    </source>
</evidence>
<dbReference type="PANTHER" id="PTHR11319">
    <property type="entry name" value="G PROTEIN-COUPLED RECEPTOR-RELATED"/>
    <property type="match status" value="1"/>
</dbReference>